<organism evidence="1 2">
    <name type="scientific">Iris pallida</name>
    <name type="common">Sweet iris</name>
    <dbReference type="NCBI Taxonomy" id="29817"/>
    <lineage>
        <taxon>Eukaryota</taxon>
        <taxon>Viridiplantae</taxon>
        <taxon>Streptophyta</taxon>
        <taxon>Embryophyta</taxon>
        <taxon>Tracheophyta</taxon>
        <taxon>Spermatophyta</taxon>
        <taxon>Magnoliopsida</taxon>
        <taxon>Liliopsida</taxon>
        <taxon>Asparagales</taxon>
        <taxon>Iridaceae</taxon>
        <taxon>Iridoideae</taxon>
        <taxon>Irideae</taxon>
        <taxon>Iris</taxon>
    </lineage>
</organism>
<reference evidence="1" key="1">
    <citation type="journal article" date="2023" name="GigaByte">
        <title>Genome assembly of the bearded iris, Iris pallida Lam.</title>
        <authorList>
            <person name="Bruccoleri R.E."/>
            <person name="Oakeley E.J."/>
            <person name="Faust A.M.E."/>
            <person name="Altorfer M."/>
            <person name="Dessus-Babus S."/>
            <person name="Burckhardt D."/>
            <person name="Oertli M."/>
            <person name="Naumann U."/>
            <person name="Petersen F."/>
            <person name="Wong J."/>
        </authorList>
    </citation>
    <scope>NUCLEOTIDE SEQUENCE</scope>
    <source>
        <strain evidence="1">GSM-AAB239-AS_SAM_17_03QT</strain>
    </source>
</reference>
<accession>A0AAX6E6K6</accession>
<dbReference type="PANTHER" id="PTHR33935">
    <property type="entry name" value="OS10G0148100 PROTEIN"/>
    <property type="match status" value="1"/>
</dbReference>
<comment type="caution">
    <text evidence="1">The sequence shown here is derived from an EMBL/GenBank/DDBJ whole genome shotgun (WGS) entry which is preliminary data.</text>
</comment>
<proteinExistence type="predicted"/>
<gene>
    <name evidence="1" type="ORF">M6B38_206630</name>
</gene>
<dbReference type="Pfam" id="PF01190">
    <property type="entry name" value="Pollen_Ole_e_1"/>
    <property type="match status" value="1"/>
</dbReference>
<dbReference type="EMBL" id="JANAVB010039620">
    <property type="protein sequence ID" value="KAJ6799634.1"/>
    <property type="molecule type" value="Genomic_DNA"/>
</dbReference>
<keyword evidence="2" id="KW-1185">Reference proteome</keyword>
<evidence type="ECO:0000313" key="1">
    <source>
        <dbReference type="EMBL" id="KAJ6799634.1"/>
    </source>
</evidence>
<dbReference type="PRINTS" id="PR01217">
    <property type="entry name" value="PRICHEXTENSN"/>
</dbReference>
<dbReference type="AlphaFoldDB" id="A0AAX6E6K6"/>
<evidence type="ECO:0000313" key="2">
    <source>
        <dbReference type="Proteomes" id="UP001140949"/>
    </source>
</evidence>
<dbReference type="Proteomes" id="UP001140949">
    <property type="component" value="Unassembled WGS sequence"/>
</dbReference>
<dbReference type="PANTHER" id="PTHR33935:SF22">
    <property type="entry name" value="OS10G0149400 PROTEIN"/>
    <property type="match status" value="1"/>
</dbReference>
<protein>
    <submittedName>
        <fullName evidence="1">Repetitive proline-rich cell wall protein-like</fullName>
    </submittedName>
</protein>
<sequence>MGALLLQRGLLLVGLCVALLAVGFSYSSASSLSTKTSSAVVFGRTECLDCAENNIKSQHAFEGLYVAIKCKISNGIYETIVAGKLNKKGAFKAQLPEQVVGHDGKLKHECVAQVHDVSNSPCPADEDSKLVLKHTKGGVNTFAVTGKIPFSSATCASAFSWPHDKFPAKPKLHPVYKPLHPPVSFPPKPYFPPKSPPIYHKPLPPIFKKPLPPIPYHKPHPSLPKFRPISHKPLPPPIFKKPLPPIPYHKPHPSLPKFPPIPHKPLPPIFKKPFHKDHPFYKKPFPKYPPSP</sequence>
<name>A0AAX6E6K6_IRIPA</name>
<reference evidence="1" key="2">
    <citation type="submission" date="2023-04" db="EMBL/GenBank/DDBJ databases">
        <authorList>
            <person name="Bruccoleri R.E."/>
            <person name="Oakeley E.J."/>
            <person name="Faust A.-M."/>
            <person name="Dessus-Babus S."/>
            <person name="Altorfer M."/>
            <person name="Burckhardt D."/>
            <person name="Oertli M."/>
            <person name="Naumann U."/>
            <person name="Petersen F."/>
            <person name="Wong J."/>
        </authorList>
    </citation>
    <scope>NUCLEOTIDE SEQUENCE</scope>
    <source>
        <strain evidence="1">GSM-AAB239-AS_SAM_17_03QT</strain>
        <tissue evidence="1">Leaf</tissue>
    </source>
</reference>